<reference evidence="1 2" key="1">
    <citation type="submission" date="2024-07" db="EMBL/GenBank/DDBJ databases">
        <title>Section-level genome sequencing and comparative genomics of Aspergillus sections Usti and Cavernicolus.</title>
        <authorList>
            <consortium name="Lawrence Berkeley National Laboratory"/>
            <person name="Nybo J.L."/>
            <person name="Vesth T.C."/>
            <person name="Theobald S."/>
            <person name="Frisvad J.C."/>
            <person name="Larsen T.O."/>
            <person name="Kjaerboelling I."/>
            <person name="Rothschild-Mancinelli K."/>
            <person name="Lyhne E.K."/>
            <person name="Kogle M.E."/>
            <person name="Barry K."/>
            <person name="Clum A."/>
            <person name="Na H."/>
            <person name="Ledsgaard L."/>
            <person name="Lin J."/>
            <person name="Lipzen A."/>
            <person name="Kuo A."/>
            <person name="Riley R."/>
            <person name="Mondo S."/>
            <person name="Labutti K."/>
            <person name="Haridas S."/>
            <person name="Pangalinan J."/>
            <person name="Salamov A.A."/>
            <person name="Simmons B.A."/>
            <person name="Magnuson J.K."/>
            <person name="Chen J."/>
            <person name="Drula E."/>
            <person name="Henrissat B."/>
            <person name="Wiebenga A."/>
            <person name="Lubbers R.J."/>
            <person name="Gomes A.C."/>
            <person name="Makela M.R."/>
            <person name="Stajich J."/>
            <person name="Grigoriev I.V."/>
            <person name="Mortensen U.H."/>
            <person name="De Vries R.P."/>
            <person name="Baker S.E."/>
            <person name="Andersen M.R."/>
        </authorList>
    </citation>
    <scope>NUCLEOTIDE SEQUENCE [LARGE SCALE GENOMIC DNA]</scope>
    <source>
        <strain evidence="1 2">CBS 123904</strain>
    </source>
</reference>
<keyword evidence="2" id="KW-1185">Reference proteome</keyword>
<comment type="caution">
    <text evidence="1">The sequence shown here is derived from an EMBL/GenBank/DDBJ whole genome shotgun (WGS) entry which is preliminary data.</text>
</comment>
<name>A0ABR4KUS5_9EURO</name>
<sequence>MNMALLGDTSAIGELQRPKRVYINIQGDTVKRLNFLVGDPGAVVESPTLTVAALRAIEIIACNFGCITVHTTRWIALIQIHGGLKSLDHPTLFQIYHSEIMYATLMVTVPAQPLLPRCRSEIL</sequence>
<gene>
    <name evidence="1" type="ORF">BJY01DRAFT_204736</name>
</gene>
<evidence type="ECO:0000313" key="1">
    <source>
        <dbReference type="EMBL" id="KAL2854983.1"/>
    </source>
</evidence>
<protein>
    <submittedName>
        <fullName evidence="1">Uncharacterized protein</fullName>
    </submittedName>
</protein>
<dbReference type="EMBL" id="JBFXLU010000012">
    <property type="protein sequence ID" value="KAL2854983.1"/>
    <property type="molecule type" value="Genomic_DNA"/>
</dbReference>
<evidence type="ECO:0000313" key="2">
    <source>
        <dbReference type="Proteomes" id="UP001610446"/>
    </source>
</evidence>
<organism evidence="1 2">
    <name type="scientific">Aspergillus pseudoustus</name>
    <dbReference type="NCBI Taxonomy" id="1810923"/>
    <lineage>
        <taxon>Eukaryota</taxon>
        <taxon>Fungi</taxon>
        <taxon>Dikarya</taxon>
        <taxon>Ascomycota</taxon>
        <taxon>Pezizomycotina</taxon>
        <taxon>Eurotiomycetes</taxon>
        <taxon>Eurotiomycetidae</taxon>
        <taxon>Eurotiales</taxon>
        <taxon>Aspergillaceae</taxon>
        <taxon>Aspergillus</taxon>
        <taxon>Aspergillus subgen. Nidulantes</taxon>
    </lineage>
</organism>
<accession>A0ABR4KUS5</accession>
<proteinExistence type="predicted"/>
<dbReference type="Proteomes" id="UP001610446">
    <property type="component" value="Unassembled WGS sequence"/>
</dbReference>